<dbReference type="GO" id="GO:0004519">
    <property type="term" value="F:endonuclease activity"/>
    <property type="evidence" value="ECO:0007669"/>
    <property type="project" value="InterPro"/>
</dbReference>
<comment type="caution">
    <text evidence="2">The sequence shown here is derived from an EMBL/GenBank/DDBJ whole genome shotgun (WGS) entry which is preliminary data.</text>
</comment>
<evidence type="ECO:0000313" key="2">
    <source>
        <dbReference type="EMBL" id="KAJ8907764.1"/>
    </source>
</evidence>
<dbReference type="GO" id="GO:0003676">
    <property type="term" value="F:nucleic acid binding"/>
    <property type="evidence" value="ECO:0007669"/>
    <property type="project" value="InterPro"/>
</dbReference>
<evidence type="ECO:0000313" key="3">
    <source>
        <dbReference type="Proteomes" id="UP001157974"/>
    </source>
</evidence>
<reference evidence="2 3" key="1">
    <citation type="journal article" date="2023" name="Nat. Commun.">
        <title>Origin of minicircular mitochondrial genomes in red algae.</title>
        <authorList>
            <person name="Lee Y."/>
            <person name="Cho C.H."/>
            <person name="Lee Y.M."/>
            <person name="Park S.I."/>
            <person name="Yang J.H."/>
            <person name="West J.A."/>
            <person name="Bhattacharya D."/>
            <person name="Yoon H.S."/>
        </authorList>
    </citation>
    <scope>NUCLEOTIDE SEQUENCE [LARGE SCALE GENOMIC DNA]</scope>
    <source>
        <strain evidence="2 3">CCMP1338</strain>
        <tissue evidence="2">Whole cell</tissue>
    </source>
</reference>
<protein>
    <recommendedName>
        <fullName evidence="1">HNH domain-containing protein</fullName>
    </recommendedName>
</protein>
<name>A0AAV8V0D1_9RHOD</name>
<feature type="domain" description="HNH" evidence="1">
    <location>
        <begin position="49"/>
        <end position="83"/>
    </location>
</feature>
<dbReference type="Pfam" id="PF01844">
    <property type="entry name" value="HNH"/>
    <property type="match status" value="1"/>
</dbReference>
<dbReference type="InterPro" id="IPR003615">
    <property type="entry name" value="HNH_nuc"/>
</dbReference>
<dbReference type="Gene3D" id="1.10.30.50">
    <property type="match status" value="1"/>
</dbReference>
<dbReference type="CDD" id="cd00085">
    <property type="entry name" value="HNHc"/>
    <property type="match status" value="1"/>
</dbReference>
<evidence type="ECO:0000259" key="1">
    <source>
        <dbReference type="Pfam" id="PF01844"/>
    </source>
</evidence>
<dbReference type="GO" id="GO:0008270">
    <property type="term" value="F:zinc ion binding"/>
    <property type="evidence" value="ECO:0007669"/>
    <property type="project" value="InterPro"/>
</dbReference>
<dbReference type="AlphaFoldDB" id="A0AAV8V0D1"/>
<dbReference type="PANTHER" id="PTHR33427">
    <property type="entry name" value="HNH ENDONUCLEASE"/>
    <property type="match status" value="1"/>
</dbReference>
<sequence length="148" mass="17000">MGRSFSRSQKEACWDEAAAVPGRDPERWRLDRYNNPVCRRLRGCDGCLCHEFDHIQPHSKGGPSSLANCQLLQTRVNRRKGNQEFDDARMEELGCEIKFSERELDLVEMAVYGNVRRSGLNCRCKSVDEMHKSMEDMKTRKAKGESSS</sequence>
<dbReference type="Proteomes" id="UP001157974">
    <property type="component" value="Unassembled WGS sequence"/>
</dbReference>
<organism evidence="2 3">
    <name type="scientific">Rhodosorus marinus</name>
    <dbReference type="NCBI Taxonomy" id="101924"/>
    <lineage>
        <taxon>Eukaryota</taxon>
        <taxon>Rhodophyta</taxon>
        <taxon>Stylonematophyceae</taxon>
        <taxon>Stylonematales</taxon>
        <taxon>Stylonemataceae</taxon>
        <taxon>Rhodosorus</taxon>
    </lineage>
</organism>
<gene>
    <name evidence="2" type="ORF">NDN08_007869</name>
</gene>
<accession>A0AAV8V0D1</accession>
<proteinExistence type="predicted"/>
<dbReference type="InterPro" id="IPR002711">
    <property type="entry name" value="HNH"/>
</dbReference>
<keyword evidence="3" id="KW-1185">Reference proteome</keyword>
<dbReference type="EMBL" id="JAMWBK010000002">
    <property type="protein sequence ID" value="KAJ8907764.1"/>
    <property type="molecule type" value="Genomic_DNA"/>
</dbReference>
<dbReference type="PANTHER" id="PTHR33427:SF1">
    <property type="entry name" value="F6A14.21 PROTEIN"/>
    <property type="match status" value="1"/>
</dbReference>